<feature type="chain" id="PRO_5047094247" evidence="1">
    <location>
        <begin position="28"/>
        <end position="991"/>
    </location>
</feature>
<dbReference type="Gene3D" id="3.40.190.10">
    <property type="entry name" value="Periplasmic binding protein-like II"/>
    <property type="match status" value="1"/>
</dbReference>
<dbReference type="PANTHER" id="PTHR43649:SF27">
    <property type="entry name" value="EXTRACELLULAR SOLUTE-BINDING PROTEIN FAMILY 1"/>
    <property type="match status" value="1"/>
</dbReference>
<dbReference type="InterPro" id="IPR050490">
    <property type="entry name" value="Bact_solute-bd_prot1"/>
</dbReference>
<feature type="signal peptide" evidence="1">
    <location>
        <begin position="1"/>
        <end position="27"/>
    </location>
</feature>
<name>A0ABS5CI30_9BACL</name>
<dbReference type="PANTHER" id="PTHR43649">
    <property type="entry name" value="ARABINOSE-BINDING PROTEIN-RELATED"/>
    <property type="match status" value="1"/>
</dbReference>
<organism evidence="2 3">
    <name type="scientific">Paenibacillus lignilyticus</name>
    <dbReference type="NCBI Taxonomy" id="1172615"/>
    <lineage>
        <taxon>Bacteria</taxon>
        <taxon>Bacillati</taxon>
        <taxon>Bacillota</taxon>
        <taxon>Bacilli</taxon>
        <taxon>Bacillales</taxon>
        <taxon>Paenibacillaceae</taxon>
        <taxon>Paenibacillus</taxon>
    </lineage>
</organism>
<evidence type="ECO:0000256" key="1">
    <source>
        <dbReference type="SAM" id="SignalP"/>
    </source>
</evidence>
<dbReference type="EMBL" id="JAGKSP010000011">
    <property type="protein sequence ID" value="MBP3965533.1"/>
    <property type="molecule type" value="Genomic_DNA"/>
</dbReference>
<dbReference type="SUPFAM" id="SSF53850">
    <property type="entry name" value="Periplasmic binding protein-like II"/>
    <property type="match status" value="1"/>
</dbReference>
<gene>
    <name evidence="2" type="ORF">I8J30_22730</name>
</gene>
<dbReference type="Gene3D" id="2.60.120.260">
    <property type="entry name" value="Galactose-binding domain-like"/>
    <property type="match status" value="1"/>
</dbReference>
<dbReference type="Pfam" id="PF01547">
    <property type="entry name" value="SBP_bac_1"/>
    <property type="match status" value="1"/>
</dbReference>
<dbReference type="InterPro" id="IPR006059">
    <property type="entry name" value="SBP"/>
</dbReference>
<proteinExistence type="predicted"/>
<keyword evidence="3" id="KW-1185">Reference proteome</keyword>
<dbReference type="RefSeq" id="WP_210662033.1">
    <property type="nucleotide sequence ID" value="NZ_JAGKSP010000011.1"/>
</dbReference>
<keyword evidence="1" id="KW-0732">Signal</keyword>
<evidence type="ECO:0000313" key="3">
    <source>
        <dbReference type="Proteomes" id="UP000673394"/>
    </source>
</evidence>
<reference evidence="2 3" key="1">
    <citation type="submission" date="2021-04" db="EMBL/GenBank/DDBJ databases">
        <title>Paenibacillus sp. DLE-14 whole genome sequence.</title>
        <authorList>
            <person name="Ham Y.J."/>
        </authorList>
    </citation>
    <scope>NUCLEOTIDE SEQUENCE [LARGE SCALE GENOMIC DNA]</scope>
    <source>
        <strain evidence="2 3">DLE-14</strain>
    </source>
</reference>
<dbReference type="Proteomes" id="UP000673394">
    <property type="component" value="Unassembled WGS sequence"/>
</dbReference>
<sequence length="991" mass="111933">MKKPFRTLFSTSLIASLIIGACHPLTAAAEGEAAANEQSAPAKAGTAEMNQLEKTYSQMLKEWSKVPVIPHVDQLVEPSADPLNKDLVVAKSGSQGYPSETVRLSQGSQVTVQVEVDQEGLYQIGFDYLVTDDGIMPTEGYIQVNHSYPFYESRRILFPNLWENQLLKEKYDRYGNELLPRPEKVKVWQHTYAIDASYLFMKPLKYKLNKGLNTITIASTRGDLLLGDITVDSPSEIDSYETYSNQQRDASDDNKDMHTPIVIEAESPKYKNSSSMRAVPVTEPGMTPYDTKRQLLNAFGGSWMDGGQAASWEIDAPQDGYYKIAMKYKQDALKGMPVFREIKVDGIVPFQEAAHSAFLYSKKWQNETLGADGEPYEFYLTKGKHLFTMTVDLDPIRPLIEDIESQMKKISRLSLEIKKLTGNRMDAYRDWNLTEYIPNLDQTLSAWADQLDQAYITIQKLNPDMDEIVELINLRTAAKQLRSLAEAPDKLPNRMPLFSEGGSSVSQLLGDLLQRVSQSPMLIDKLYVYQQGNLPKANAGLFTRLKESVKRFFLSFTKQSYSASAKSSSELNVWINRSRPEVELMQKLIDEEFTPETGVAVKLSIMPDQNKLVLANATGSQPDAALGVESWIPYDLAVRNAAVDLRKFDDFDQVVKPFSKGMMIPLAYGNGIYALPETQNFWVMFYRKDILDNLKLAVPDTWDDVVNMLPELQRLGMNFFDPLAQYKGFKPLNATTPFIYQANGELFNSEGTKTAINSEQALKGIKFMTDLFTIYNLPQDVPSFYQHFRNGTLPIGISDLTSYLQLRAAAPEIANSWKVALHPGMLQDGVVQRWSPAGGATGMIFKGSKHEDEAWTFLKWWVSTSVQVEYANLQQTTFGPLFMWNSANMDAFAQSAWPEEDKQVILEQSKWVREASRVPGAYMVERELSNVYNSVVFSGDNPRTAIDDSVIRANREIDKKMEEFGFYKDGKLVKPNPVPTINTIDKWVEKK</sequence>
<comment type="caution">
    <text evidence="2">The sequence shown here is derived from an EMBL/GenBank/DDBJ whole genome shotgun (WGS) entry which is preliminary data.</text>
</comment>
<protein>
    <submittedName>
        <fullName evidence="2">Extracellular solute-binding protein</fullName>
    </submittedName>
</protein>
<evidence type="ECO:0000313" key="2">
    <source>
        <dbReference type="EMBL" id="MBP3965533.1"/>
    </source>
</evidence>
<dbReference type="PROSITE" id="PS51257">
    <property type="entry name" value="PROKAR_LIPOPROTEIN"/>
    <property type="match status" value="1"/>
</dbReference>
<accession>A0ABS5CI30</accession>